<keyword evidence="5" id="KW-0539">Nucleus</keyword>
<keyword evidence="4" id="KW-0804">Transcription</keyword>
<dbReference type="Gene3D" id="4.10.240.10">
    <property type="entry name" value="Zn(2)-C6 fungal-type DNA-binding domain"/>
    <property type="match status" value="1"/>
</dbReference>
<dbReference type="PANTHER" id="PTHR37534:SF49">
    <property type="entry name" value="LYSINE BIOSYNTHESIS REGULATORY PROTEIN LYS14"/>
    <property type="match status" value="1"/>
</dbReference>
<dbReference type="GO" id="GO:0005634">
    <property type="term" value="C:nucleus"/>
    <property type="evidence" value="ECO:0007669"/>
    <property type="project" value="UniProtKB-SubCell"/>
</dbReference>
<comment type="caution">
    <text evidence="8">The sequence shown here is derived from an EMBL/GenBank/DDBJ whole genome shotgun (WGS) entry which is preliminary data.</text>
</comment>
<organism evidence="8 9">
    <name type="scientific">Exophiala viscosa</name>
    <dbReference type="NCBI Taxonomy" id="2486360"/>
    <lineage>
        <taxon>Eukaryota</taxon>
        <taxon>Fungi</taxon>
        <taxon>Dikarya</taxon>
        <taxon>Ascomycota</taxon>
        <taxon>Pezizomycotina</taxon>
        <taxon>Eurotiomycetes</taxon>
        <taxon>Chaetothyriomycetidae</taxon>
        <taxon>Chaetothyriales</taxon>
        <taxon>Herpotrichiellaceae</taxon>
        <taxon>Exophiala</taxon>
    </lineage>
</organism>
<evidence type="ECO:0000256" key="6">
    <source>
        <dbReference type="SAM" id="MobiDB-lite"/>
    </source>
</evidence>
<dbReference type="GO" id="GO:0000976">
    <property type="term" value="F:transcription cis-regulatory region binding"/>
    <property type="evidence" value="ECO:0007669"/>
    <property type="project" value="TreeGrafter"/>
</dbReference>
<protein>
    <submittedName>
        <fullName evidence="8">Fungal-specific transcription factor domain-containing protein</fullName>
    </submittedName>
</protein>
<dbReference type="InterPro" id="IPR036864">
    <property type="entry name" value="Zn2-C6_fun-type_DNA-bd_sf"/>
</dbReference>
<dbReference type="Pfam" id="PF00172">
    <property type="entry name" value="Zn_clus"/>
    <property type="match status" value="1"/>
</dbReference>
<evidence type="ECO:0000259" key="7">
    <source>
        <dbReference type="PROSITE" id="PS50048"/>
    </source>
</evidence>
<comment type="subcellular location">
    <subcellularLocation>
        <location evidence="1">Nucleus</location>
    </subcellularLocation>
</comment>
<feature type="region of interest" description="Disordered" evidence="6">
    <location>
        <begin position="73"/>
        <end position="111"/>
    </location>
</feature>
<dbReference type="CDD" id="cd00067">
    <property type="entry name" value="GAL4"/>
    <property type="match status" value="1"/>
</dbReference>
<dbReference type="PANTHER" id="PTHR37534">
    <property type="entry name" value="TRANSCRIPTIONAL ACTIVATOR PROTEIN UGA3"/>
    <property type="match status" value="1"/>
</dbReference>
<evidence type="ECO:0000313" key="9">
    <source>
        <dbReference type="Proteomes" id="UP001203852"/>
    </source>
</evidence>
<proteinExistence type="predicted"/>
<name>A0AAN6E4N9_9EURO</name>
<reference evidence="8" key="1">
    <citation type="journal article" date="2022" name="bioRxiv">
        <title>Deciphering the potential niche of two novel black yeast fungi from a biological soil crust based on their genomes, phenotypes, and melanin regulation.</title>
        <authorList>
            <consortium name="DOE Joint Genome Institute"/>
            <person name="Carr E.C."/>
            <person name="Barton Q."/>
            <person name="Grambo S."/>
            <person name="Sullivan M."/>
            <person name="Renfro C.M."/>
            <person name="Kuo A."/>
            <person name="Pangilinan J."/>
            <person name="Lipzen A."/>
            <person name="Keymanesh K."/>
            <person name="Savage E."/>
            <person name="Barry K."/>
            <person name="Grigoriev I.V."/>
            <person name="Riekhof W.R."/>
            <person name="Harris S.S."/>
        </authorList>
    </citation>
    <scope>NUCLEOTIDE SEQUENCE</scope>
    <source>
        <strain evidence="8">JF 03-4F</strain>
    </source>
</reference>
<sequence length="523" mass="57748">MASGRQPSRSDPVCDTCRRKCRKCDRTRPYCNRCTTKGLVCEGYSLQFKVYDKTTGPKKPQAKPRVRALSIEANSTTCTTPASRPRRSSALSSPISNAAPSNSPLQISPASSSQSQLLVGSPFSSPNHSAQLNDLLSDEQTQNLLVHFDVALCDILSTLSTEHPNPFRMYILPLAYQHAGLLHAILGLSACHLRSSEIDSSQTTHTAAIHHKLLAIQSLGALLLKEECFGLNDIEEELALAVVLILVLDDICDSGKSLHGAHLNGVAFLCSRIVANPTGHSPFKTFLVAALAWLDILRGFTGAEKLAFAPSVRKWVVDADDFSLETVVGCPVELFYAIGTVLEAGKAYLAKELPVESFEQVLHETENDLRLWDSDQPSYPTSDPSWRLLAHAYRHACILRVLRFPNTFATPCTDSRVRESVDNILEACAQVPWSSPLYKKMLFPLFMAGADTTIKHQQHYVKICIAEIQHITGFPQPAVMAILQTVWHERTAAETSSSAPVNVPWMEYTCSSSLQRQHDYLFF</sequence>
<dbReference type="GO" id="GO:0008270">
    <property type="term" value="F:zinc ion binding"/>
    <property type="evidence" value="ECO:0007669"/>
    <property type="project" value="InterPro"/>
</dbReference>
<feature type="compositionally biased region" description="Low complexity" evidence="6">
    <location>
        <begin position="88"/>
        <end position="105"/>
    </location>
</feature>
<evidence type="ECO:0000256" key="4">
    <source>
        <dbReference type="ARBA" id="ARBA00023163"/>
    </source>
</evidence>
<dbReference type="InterPro" id="IPR021858">
    <property type="entry name" value="Fun_TF"/>
</dbReference>
<dbReference type="SUPFAM" id="SSF57701">
    <property type="entry name" value="Zn2/Cys6 DNA-binding domain"/>
    <property type="match status" value="1"/>
</dbReference>
<dbReference type="Proteomes" id="UP001203852">
    <property type="component" value="Unassembled WGS sequence"/>
</dbReference>
<dbReference type="PROSITE" id="PS50048">
    <property type="entry name" value="ZN2_CY6_FUNGAL_2"/>
    <property type="match status" value="1"/>
</dbReference>
<dbReference type="InterPro" id="IPR001138">
    <property type="entry name" value="Zn2Cys6_DnaBD"/>
</dbReference>
<feature type="domain" description="Zn(2)-C6 fungal-type" evidence="7">
    <location>
        <begin position="13"/>
        <end position="41"/>
    </location>
</feature>
<evidence type="ECO:0000256" key="1">
    <source>
        <dbReference type="ARBA" id="ARBA00004123"/>
    </source>
</evidence>
<dbReference type="GO" id="GO:0000981">
    <property type="term" value="F:DNA-binding transcription factor activity, RNA polymerase II-specific"/>
    <property type="evidence" value="ECO:0007669"/>
    <property type="project" value="InterPro"/>
</dbReference>
<dbReference type="AlphaFoldDB" id="A0AAN6E4N9"/>
<evidence type="ECO:0000256" key="2">
    <source>
        <dbReference type="ARBA" id="ARBA00023015"/>
    </source>
</evidence>
<accession>A0AAN6E4N9</accession>
<evidence type="ECO:0000256" key="5">
    <source>
        <dbReference type="ARBA" id="ARBA00023242"/>
    </source>
</evidence>
<keyword evidence="2" id="KW-0805">Transcription regulation</keyword>
<dbReference type="Pfam" id="PF11951">
    <property type="entry name" value="Fungal_trans_2"/>
    <property type="match status" value="1"/>
</dbReference>
<evidence type="ECO:0000313" key="8">
    <source>
        <dbReference type="EMBL" id="KAI1618030.1"/>
    </source>
</evidence>
<keyword evidence="3" id="KW-0238">DNA-binding</keyword>
<dbReference type="EMBL" id="MU404350">
    <property type="protein sequence ID" value="KAI1618030.1"/>
    <property type="molecule type" value="Genomic_DNA"/>
</dbReference>
<evidence type="ECO:0000256" key="3">
    <source>
        <dbReference type="ARBA" id="ARBA00023125"/>
    </source>
</evidence>
<gene>
    <name evidence="8" type="ORF">EDD36DRAFT_19864</name>
</gene>
<keyword evidence="9" id="KW-1185">Reference proteome</keyword>
<dbReference type="GO" id="GO:0045944">
    <property type="term" value="P:positive regulation of transcription by RNA polymerase II"/>
    <property type="evidence" value="ECO:0007669"/>
    <property type="project" value="TreeGrafter"/>
</dbReference>